<dbReference type="GO" id="GO:0004016">
    <property type="term" value="F:adenylate cyclase activity"/>
    <property type="evidence" value="ECO:0007669"/>
    <property type="project" value="UniProtKB-ARBA"/>
</dbReference>
<feature type="domain" description="Guanylate cyclase" evidence="3">
    <location>
        <begin position="378"/>
        <end position="510"/>
    </location>
</feature>
<dbReference type="InterPro" id="IPR000253">
    <property type="entry name" value="FHA_dom"/>
</dbReference>
<dbReference type="InterPro" id="IPR050697">
    <property type="entry name" value="Adenylyl/Guanylyl_Cyclase_3/4"/>
</dbReference>
<dbReference type="STRING" id="1882918.BCY86_05580"/>
<keyword evidence="5" id="KW-1185">Reference proteome</keyword>
<dbReference type="SUPFAM" id="SSF55073">
    <property type="entry name" value="Nucleotide cyclase"/>
    <property type="match status" value="1"/>
</dbReference>
<dbReference type="SUPFAM" id="SSF49879">
    <property type="entry name" value="SMAD/FHA domain"/>
    <property type="match status" value="1"/>
</dbReference>
<dbReference type="InterPro" id="IPR029787">
    <property type="entry name" value="Nucleotide_cyclase"/>
</dbReference>
<evidence type="ECO:0000313" key="4">
    <source>
        <dbReference type="EMBL" id="APS00909.1"/>
    </source>
</evidence>
<evidence type="ECO:0000259" key="3">
    <source>
        <dbReference type="PROSITE" id="PS50125"/>
    </source>
</evidence>
<dbReference type="InterPro" id="IPR001054">
    <property type="entry name" value="A/G_cyclase"/>
</dbReference>
<evidence type="ECO:0008006" key="6">
    <source>
        <dbReference type="Google" id="ProtNLM"/>
    </source>
</evidence>
<accession>A0A1L6MZI0</accession>
<dbReference type="PANTHER" id="PTHR43081">
    <property type="entry name" value="ADENYLATE CYCLASE, TERMINAL-DIFFERENTIATION SPECIFIC-RELATED"/>
    <property type="match status" value="1"/>
</dbReference>
<dbReference type="CDD" id="cd07302">
    <property type="entry name" value="CHD"/>
    <property type="match status" value="1"/>
</dbReference>
<proteinExistence type="predicted"/>
<feature type="compositionally biased region" description="Basic and acidic residues" evidence="1">
    <location>
        <begin position="91"/>
        <end position="106"/>
    </location>
</feature>
<dbReference type="KEGG" id="pabo:BCY86_05580"/>
<dbReference type="GO" id="GO:0035556">
    <property type="term" value="P:intracellular signal transduction"/>
    <property type="evidence" value="ECO:0007669"/>
    <property type="project" value="InterPro"/>
</dbReference>
<dbReference type="PANTHER" id="PTHR43081:SF1">
    <property type="entry name" value="ADENYLATE CYCLASE, TERMINAL-DIFFERENTIATION SPECIFIC"/>
    <property type="match status" value="1"/>
</dbReference>
<dbReference type="GO" id="GO:0009190">
    <property type="term" value="P:cyclic nucleotide biosynthetic process"/>
    <property type="evidence" value="ECO:0007669"/>
    <property type="project" value="InterPro"/>
</dbReference>
<evidence type="ECO:0000256" key="1">
    <source>
        <dbReference type="SAM" id="MobiDB-lite"/>
    </source>
</evidence>
<dbReference type="CDD" id="cd00060">
    <property type="entry name" value="FHA"/>
    <property type="match status" value="1"/>
</dbReference>
<dbReference type="AlphaFoldDB" id="A0A1L6MZI0"/>
<dbReference type="InterPro" id="IPR003018">
    <property type="entry name" value="GAF"/>
</dbReference>
<dbReference type="Pfam" id="PF00211">
    <property type="entry name" value="Guanylate_cyc"/>
    <property type="match status" value="1"/>
</dbReference>
<dbReference type="InterPro" id="IPR029016">
    <property type="entry name" value="GAF-like_dom_sf"/>
</dbReference>
<dbReference type="SUPFAM" id="SSF55781">
    <property type="entry name" value="GAF domain-like"/>
    <property type="match status" value="1"/>
</dbReference>
<dbReference type="PROSITE" id="PS50125">
    <property type="entry name" value="GUANYLATE_CYCLASE_2"/>
    <property type="match status" value="1"/>
</dbReference>
<gene>
    <name evidence="4" type="ORF">BCY86_05580</name>
</gene>
<dbReference type="SMART" id="SM00065">
    <property type="entry name" value="GAF"/>
    <property type="match status" value="1"/>
</dbReference>
<name>A0A1L6MZI0_9BACT</name>
<feature type="compositionally biased region" description="Polar residues" evidence="1">
    <location>
        <begin position="113"/>
        <end position="131"/>
    </location>
</feature>
<dbReference type="RefSeq" id="WP_075277609.1">
    <property type="nucleotide sequence ID" value="NZ_CP016908.1"/>
</dbReference>
<feature type="region of interest" description="Disordered" evidence="1">
    <location>
        <begin position="91"/>
        <end position="131"/>
    </location>
</feature>
<evidence type="ECO:0000259" key="2">
    <source>
        <dbReference type="PROSITE" id="PS50006"/>
    </source>
</evidence>
<evidence type="ECO:0000313" key="5">
    <source>
        <dbReference type="Proteomes" id="UP000185544"/>
    </source>
</evidence>
<dbReference type="Gene3D" id="3.30.450.40">
    <property type="match status" value="1"/>
</dbReference>
<reference evidence="4 5" key="1">
    <citation type="submission" date="2016-08" db="EMBL/GenBank/DDBJ databases">
        <title>Identification and validation of antigenic proteins from Pajaroellobacter abortibovis using de-novo genome sequence assembly and reverse vaccinology.</title>
        <authorList>
            <person name="Welly B.T."/>
            <person name="Miller M.R."/>
            <person name="Stott J.L."/>
            <person name="Blanchard M.T."/>
            <person name="Islas-Trejo A.D."/>
            <person name="O'Rourke S.M."/>
            <person name="Young A.E."/>
            <person name="Medrano J.F."/>
            <person name="Van Eenennaam A.L."/>
        </authorList>
    </citation>
    <scope>NUCLEOTIDE SEQUENCE [LARGE SCALE GENOMIC DNA]</scope>
    <source>
        <strain evidence="4 5">BTF92-0548A/99-0131</strain>
    </source>
</reference>
<dbReference type="PROSITE" id="PS50006">
    <property type="entry name" value="FHA_DOMAIN"/>
    <property type="match status" value="1"/>
</dbReference>
<feature type="domain" description="FHA" evidence="2">
    <location>
        <begin position="21"/>
        <end position="70"/>
    </location>
</feature>
<dbReference type="InterPro" id="IPR008984">
    <property type="entry name" value="SMAD_FHA_dom_sf"/>
</dbReference>
<dbReference type="Proteomes" id="UP000185544">
    <property type="component" value="Chromosome"/>
</dbReference>
<protein>
    <recommendedName>
        <fullName evidence="6">Adenylate cyclase</fullName>
    </recommendedName>
</protein>
<dbReference type="EMBL" id="CP016908">
    <property type="protein sequence ID" value="APS00909.1"/>
    <property type="molecule type" value="Genomic_DNA"/>
</dbReference>
<sequence length="562" mass="62394">MACLVLSTPTKQYTIELESFNSIGRHPLNTIQLLDKVISKEHCVLERRNHQFILRDLGSLNGTFVNGKRITEEHLLQHGDQITLGTIQARYEDHPPSHPTHTKDHSPIPSSPPSLDQNEGDTASAFSPTHRTSLLSQTRVDMLNSTGGIIGAQIASSCQCFLPFEQIQHDPTQLRLDYERLRISWELTRDISRERNLDPLLERILEALFKFVKAERGVILLQDKEGILQPRAAKRRDGLDTPIQISSTILSHVIEQKASLFTHNALSDFSAGNANSMIINCISSALVTPLIHENKVLGALWLDSPALAQFEPKDLEIISSMASQAAMFIENNILSQQIEHEIITRDRFARLLSPNVAEQVVSGKLEIKKGGEAIDQCTVFNSDIRGFTHMSEGTPANVILDILNEYFEQMVEIIFKYEGTLDKFMGDGILAFWGAPVAHPDDAERAVLCALEQMEFLKRFNAKRTLAHQCPLEIGISIHTGPLVAGYIGSSKALSYTIIGDTVNTCARLCSLAAGGEIIITEQTLARIGDQFEVEALPLVALKGKEHLSQSFRIKGKKENNT</sequence>
<dbReference type="Pfam" id="PF00498">
    <property type="entry name" value="FHA"/>
    <property type="match status" value="1"/>
</dbReference>
<dbReference type="SMART" id="SM00240">
    <property type="entry name" value="FHA"/>
    <property type="match status" value="1"/>
</dbReference>
<organism evidence="4 5">
    <name type="scientific">Pajaroellobacter abortibovis</name>
    <dbReference type="NCBI Taxonomy" id="1882918"/>
    <lineage>
        <taxon>Bacteria</taxon>
        <taxon>Pseudomonadati</taxon>
        <taxon>Myxococcota</taxon>
        <taxon>Polyangia</taxon>
        <taxon>Polyangiales</taxon>
        <taxon>Polyangiaceae</taxon>
    </lineage>
</organism>
<dbReference type="Gene3D" id="2.60.200.20">
    <property type="match status" value="1"/>
</dbReference>
<dbReference type="Gene3D" id="3.30.70.1230">
    <property type="entry name" value="Nucleotide cyclase"/>
    <property type="match status" value="1"/>
</dbReference>
<dbReference type="Pfam" id="PF13185">
    <property type="entry name" value="GAF_2"/>
    <property type="match status" value="1"/>
</dbReference>
<dbReference type="SMART" id="SM00044">
    <property type="entry name" value="CYCc"/>
    <property type="match status" value="1"/>
</dbReference>